<gene>
    <name evidence="8" type="ORF">IFM12276_30020</name>
</gene>
<accession>A0ABM8CY90</accession>
<sequence>MMIAEPPLGSAEPAYPVSHRYASWPARFVAAVIDGIFLCVVSVVAVAMMRFTHGALAPSPEDLAGNGGSLGYAEALRRTRGITVVLVPVTLLSIAAAGFWNLAFRPGRTGQSLGKQAVGLRLVDARSGAPVGVGRAFVRQVAHVTDALPFCLGYLWPLWDARGQTFADKLCGTVVQAAHRTAAAADAGSTGFPPPVAAPPDSDRGAEVSRHSGLLVAAFTAGAVLTVVVVVGALLVGSSHDSSTGRAPGNAAGASEPSGVARPGEVGIPRANDIAVAPDGSKIFLAGHRSKSLTILKVADLSVAATVSLPDEPWQLVVSPDGTQVYVATLSSVVVVDTATHRIVGTVPVRRSSVGDVAVSRDGTRVYVTVYVTAADVRLAVIDPRALAVITTITIEEDGTDYLTDLVPAPDGSRLYASGPRGLSIIDTASNSYLGLIPQSSPADSLAVSPDGGTLLSMLGGDIEFYDTRSRAPLGAYHVYRFAEDMVVTPNGRYAFLGGPLKSRDTTPAGIDVIDLVTRSRVGSLSTGSRVRMLAMSPDAHWVYAVGDEHLMVIDVSDYR</sequence>
<feature type="transmembrane region" description="Helical" evidence="6">
    <location>
        <begin position="28"/>
        <end position="49"/>
    </location>
</feature>
<evidence type="ECO:0000313" key="9">
    <source>
        <dbReference type="Proteomes" id="UP001317870"/>
    </source>
</evidence>
<dbReference type="InterPro" id="IPR011048">
    <property type="entry name" value="Haem_d1_sf"/>
</dbReference>
<organism evidence="8 9">
    <name type="scientific">Nocardia sputorum</name>
    <dbReference type="NCBI Taxonomy" id="2984338"/>
    <lineage>
        <taxon>Bacteria</taxon>
        <taxon>Bacillati</taxon>
        <taxon>Actinomycetota</taxon>
        <taxon>Actinomycetes</taxon>
        <taxon>Mycobacteriales</taxon>
        <taxon>Nocardiaceae</taxon>
        <taxon>Nocardia</taxon>
    </lineage>
</organism>
<evidence type="ECO:0000313" key="8">
    <source>
        <dbReference type="EMBL" id="BDT99973.1"/>
    </source>
</evidence>
<evidence type="ECO:0000256" key="2">
    <source>
        <dbReference type="ARBA" id="ARBA00022692"/>
    </source>
</evidence>
<protein>
    <recommendedName>
        <fullName evidence="7">RDD domain-containing protein</fullName>
    </recommendedName>
</protein>
<dbReference type="Proteomes" id="UP001317870">
    <property type="component" value="Chromosome"/>
</dbReference>
<dbReference type="InterPro" id="IPR010432">
    <property type="entry name" value="RDD"/>
</dbReference>
<feature type="domain" description="RDD" evidence="7">
    <location>
        <begin position="21"/>
        <end position="172"/>
    </location>
</feature>
<dbReference type="PANTHER" id="PTHR47197">
    <property type="entry name" value="PROTEIN NIRF"/>
    <property type="match status" value="1"/>
</dbReference>
<evidence type="ECO:0000259" key="7">
    <source>
        <dbReference type="Pfam" id="PF06271"/>
    </source>
</evidence>
<dbReference type="InterPro" id="IPR015943">
    <property type="entry name" value="WD40/YVTN_repeat-like_dom_sf"/>
</dbReference>
<feature type="region of interest" description="Disordered" evidence="5">
    <location>
        <begin position="239"/>
        <end position="265"/>
    </location>
</feature>
<evidence type="ECO:0000256" key="4">
    <source>
        <dbReference type="ARBA" id="ARBA00023136"/>
    </source>
</evidence>
<evidence type="ECO:0000256" key="1">
    <source>
        <dbReference type="ARBA" id="ARBA00004141"/>
    </source>
</evidence>
<name>A0ABM8CY90_9NOCA</name>
<keyword evidence="2 6" id="KW-0812">Transmembrane</keyword>
<dbReference type="EMBL" id="AP026978">
    <property type="protein sequence ID" value="BDT99973.1"/>
    <property type="molecule type" value="Genomic_DNA"/>
</dbReference>
<proteinExistence type="predicted"/>
<feature type="region of interest" description="Disordered" evidence="5">
    <location>
        <begin position="186"/>
        <end position="205"/>
    </location>
</feature>
<dbReference type="Pfam" id="PF06271">
    <property type="entry name" value="RDD"/>
    <property type="match status" value="1"/>
</dbReference>
<dbReference type="SUPFAM" id="SSF51004">
    <property type="entry name" value="C-terminal (heme d1) domain of cytochrome cd1-nitrite reductase"/>
    <property type="match status" value="1"/>
</dbReference>
<keyword evidence="3 6" id="KW-1133">Transmembrane helix</keyword>
<dbReference type="PANTHER" id="PTHR47197:SF3">
    <property type="entry name" value="DIHYDRO-HEME D1 DEHYDROGENASE"/>
    <property type="match status" value="1"/>
</dbReference>
<evidence type="ECO:0000256" key="6">
    <source>
        <dbReference type="SAM" id="Phobius"/>
    </source>
</evidence>
<keyword evidence="4 6" id="KW-0472">Membrane</keyword>
<keyword evidence="9" id="KW-1185">Reference proteome</keyword>
<dbReference type="Gene3D" id="2.130.10.10">
    <property type="entry name" value="YVTN repeat-like/Quinoprotein amine dehydrogenase"/>
    <property type="match status" value="2"/>
</dbReference>
<comment type="subcellular location">
    <subcellularLocation>
        <location evidence="1">Membrane</location>
        <topology evidence="1">Multi-pass membrane protein</topology>
    </subcellularLocation>
</comment>
<feature type="transmembrane region" description="Helical" evidence="6">
    <location>
        <begin position="214"/>
        <end position="236"/>
    </location>
</feature>
<evidence type="ECO:0000256" key="3">
    <source>
        <dbReference type="ARBA" id="ARBA00022989"/>
    </source>
</evidence>
<evidence type="ECO:0000256" key="5">
    <source>
        <dbReference type="SAM" id="MobiDB-lite"/>
    </source>
</evidence>
<reference evidence="8 9" key="1">
    <citation type="submission" date="2022-11" db="EMBL/GenBank/DDBJ databases">
        <title>Genome Sequencing of Nocardia sp. ON39_IFM12276 and assembly.</title>
        <authorList>
            <person name="Shimojima M."/>
            <person name="Toyokawa M."/>
            <person name="Uesaka K."/>
        </authorList>
    </citation>
    <scope>NUCLEOTIDE SEQUENCE [LARGE SCALE GENOMIC DNA]</scope>
    <source>
        <strain evidence="8 9">IFM 12276</strain>
    </source>
</reference>
<dbReference type="InterPro" id="IPR051200">
    <property type="entry name" value="Host-pathogen_enzymatic-act"/>
</dbReference>
<feature type="transmembrane region" description="Helical" evidence="6">
    <location>
        <begin position="82"/>
        <end position="103"/>
    </location>
</feature>